<evidence type="ECO:0000313" key="2">
    <source>
        <dbReference type="EMBL" id="KUJ14261.1"/>
    </source>
</evidence>
<reference evidence="2 3" key="1">
    <citation type="submission" date="2015-10" db="EMBL/GenBank/DDBJ databases">
        <title>Full genome of DAOMC 229536 Phialocephala scopiformis, a fungal endophyte of spruce producing the potent anti-insectan compound rugulosin.</title>
        <authorList>
            <consortium name="DOE Joint Genome Institute"/>
            <person name="Walker A.K."/>
            <person name="Frasz S.L."/>
            <person name="Seifert K.A."/>
            <person name="Miller J.D."/>
            <person name="Mondo S.J."/>
            <person name="Labutti K."/>
            <person name="Lipzen A."/>
            <person name="Dockter R."/>
            <person name="Kennedy M."/>
            <person name="Grigoriev I.V."/>
            <person name="Spatafora J.W."/>
        </authorList>
    </citation>
    <scope>NUCLEOTIDE SEQUENCE [LARGE SCALE GENOMIC DNA]</scope>
    <source>
        <strain evidence="2 3">CBS 120377</strain>
    </source>
</reference>
<name>A0A194X242_MOLSC</name>
<gene>
    <name evidence="2" type="ORF">LY89DRAFT_736306</name>
</gene>
<evidence type="ECO:0000313" key="3">
    <source>
        <dbReference type="Proteomes" id="UP000070700"/>
    </source>
</evidence>
<dbReference type="EMBL" id="KQ947420">
    <property type="protein sequence ID" value="KUJ14261.1"/>
    <property type="molecule type" value="Genomic_DNA"/>
</dbReference>
<evidence type="ECO:0000256" key="1">
    <source>
        <dbReference type="SAM" id="SignalP"/>
    </source>
</evidence>
<dbReference type="InParanoid" id="A0A194X242"/>
<accession>A0A194X242</accession>
<dbReference type="AlphaFoldDB" id="A0A194X242"/>
<proteinExistence type="predicted"/>
<feature type="chain" id="PRO_5008267741" evidence="1">
    <location>
        <begin position="20"/>
        <end position="306"/>
    </location>
</feature>
<dbReference type="RefSeq" id="XP_018068616.1">
    <property type="nucleotide sequence ID" value="XM_018220106.1"/>
</dbReference>
<protein>
    <submittedName>
        <fullName evidence="2">Uncharacterized protein</fullName>
    </submittedName>
</protein>
<keyword evidence="1" id="KW-0732">Signal</keyword>
<keyword evidence="3" id="KW-1185">Reference proteome</keyword>
<feature type="signal peptide" evidence="1">
    <location>
        <begin position="1"/>
        <end position="19"/>
    </location>
</feature>
<dbReference type="GeneID" id="28829832"/>
<organism evidence="2 3">
    <name type="scientific">Mollisia scopiformis</name>
    <name type="common">Conifer needle endophyte fungus</name>
    <name type="synonym">Phialocephala scopiformis</name>
    <dbReference type="NCBI Taxonomy" id="149040"/>
    <lineage>
        <taxon>Eukaryota</taxon>
        <taxon>Fungi</taxon>
        <taxon>Dikarya</taxon>
        <taxon>Ascomycota</taxon>
        <taxon>Pezizomycotina</taxon>
        <taxon>Leotiomycetes</taxon>
        <taxon>Helotiales</taxon>
        <taxon>Mollisiaceae</taxon>
        <taxon>Mollisia</taxon>
    </lineage>
</organism>
<dbReference type="Proteomes" id="UP000070700">
    <property type="component" value="Unassembled WGS sequence"/>
</dbReference>
<dbReference type="KEGG" id="psco:LY89DRAFT_736306"/>
<sequence>MFLGTSASIALILASNALAQILTKSVCSTILVTISELPTVPTTVVTVTVTAPTSTFAVYTSSDVPTPAGLTAIQDYLLGVSGITQAAKRAVAPKQTSSTTLVKKTSSSAVAPNPTAQAMSFVNGKVNLAGHPQYPQTVTCKENYIFYNTSTKYTVAKPTTIFIGYTESSTTVTSTPIATQTVPAADTYDGCAANNIVTDIDSVNYVFAPVLKPFLSNLGPLILDIPSATACCDTCFNTPNCEASVYFAAIETCLLSTAYVYAPSVAGIVFGVAAQPLIPSLFVTISNGPCGQLAFSSLIDGPGVTL</sequence>